<dbReference type="AlphaFoldDB" id="A0A917FY59"/>
<name>A0A917FY59_9BACI</name>
<evidence type="ECO:0000313" key="2">
    <source>
        <dbReference type="Proteomes" id="UP000616608"/>
    </source>
</evidence>
<sequence>MATFIYMCDVIQEEALMLHRIQPGDEANHKNIVFVIRTGETLTNAALEIVQDNELIWSSPLKQTPKLRFDEMLPLAKKAHLLYLATARFNKVELLSNGGKCDIQLVDQGKVLRKRTVLFTSLEQDLYHTDNYSEFVADGFNHEMMQDVSHEDFHIAYTKFDSTAITDMTAQAFGDGVDQHVAQQDLSAHNLSIDEYSEAAVEYFTDVKVEPTPTAQIDLTQVNPQALATDIEARSFGDGIDHHQKQEDLSAHGLDVSEYSEVAIEYIDKKDVPIQEDDKEVDVNQMNLQEITDIEARSFGDGTKKD</sequence>
<proteinExistence type="predicted"/>
<evidence type="ECO:0000313" key="1">
    <source>
        <dbReference type="EMBL" id="GGG13863.1"/>
    </source>
</evidence>
<organism evidence="1 2">
    <name type="scientific">Lysinibacillus alkalisoli</name>
    <dbReference type="NCBI Taxonomy" id="1911548"/>
    <lineage>
        <taxon>Bacteria</taxon>
        <taxon>Bacillati</taxon>
        <taxon>Bacillota</taxon>
        <taxon>Bacilli</taxon>
        <taxon>Bacillales</taxon>
        <taxon>Bacillaceae</taxon>
        <taxon>Lysinibacillus</taxon>
    </lineage>
</organism>
<accession>A0A917FY59</accession>
<gene>
    <name evidence="1" type="ORF">GCM10007425_05200</name>
</gene>
<reference evidence="1" key="2">
    <citation type="submission" date="2020-09" db="EMBL/GenBank/DDBJ databases">
        <authorList>
            <person name="Sun Q."/>
            <person name="Zhou Y."/>
        </authorList>
    </citation>
    <scope>NUCLEOTIDE SEQUENCE</scope>
    <source>
        <strain evidence="1">CGMCC 1.15760</strain>
    </source>
</reference>
<dbReference type="RefSeq" id="WP_188613462.1">
    <property type="nucleotide sequence ID" value="NZ_BMJT01000002.1"/>
</dbReference>
<dbReference type="EMBL" id="BMJT01000002">
    <property type="protein sequence ID" value="GGG13863.1"/>
    <property type="molecule type" value="Genomic_DNA"/>
</dbReference>
<comment type="caution">
    <text evidence="1">The sequence shown here is derived from an EMBL/GenBank/DDBJ whole genome shotgun (WGS) entry which is preliminary data.</text>
</comment>
<protein>
    <submittedName>
        <fullName evidence="1">Uncharacterized protein</fullName>
    </submittedName>
</protein>
<reference evidence="1" key="1">
    <citation type="journal article" date="2014" name="Int. J. Syst. Evol. Microbiol.">
        <title>Complete genome sequence of Corynebacterium casei LMG S-19264T (=DSM 44701T), isolated from a smear-ripened cheese.</title>
        <authorList>
            <consortium name="US DOE Joint Genome Institute (JGI-PGF)"/>
            <person name="Walter F."/>
            <person name="Albersmeier A."/>
            <person name="Kalinowski J."/>
            <person name="Ruckert C."/>
        </authorList>
    </citation>
    <scope>NUCLEOTIDE SEQUENCE</scope>
    <source>
        <strain evidence="1">CGMCC 1.15760</strain>
    </source>
</reference>
<keyword evidence="2" id="KW-1185">Reference proteome</keyword>
<dbReference type="Proteomes" id="UP000616608">
    <property type="component" value="Unassembled WGS sequence"/>
</dbReference>